<gene>
    <name evidence="1" type="ORF">AVEN_85488_1</name>
</gene>
<proteinExistence type="predicted"/>
<dbReference type="EMBL" id="BGPR01002276">
    <property type="protein sequence ID" value="GBM70820.1"/>
    <property type="molecule type" value="Genomic_DNA"/>
</dbReference>
<comment type="caution">
    <text evidence="1">The sequence shown here is derived from an EMBL/GenBank/DDBJ whole genome shotgun (WGS) entry which is preliminary data.</text>
</comment>
<evidence type="ECO:0000313" key="2">
    <source>
        <dbReference type="Proteomes" id="UP000499080"/>
    </source>
</evidence>
<dbReference type="AlphaFoldDB" id="A0A4Y2HZN0"/>
<evidence type="ECO:0000313" key="1">
    <source>
        <dbReference type="EMBL" id="GBM70820.1"/>
    </source>
</evidence>
<accession>A0A4Y2HZN0</accession>
<reference evidence="1 2" key="1">
    <citation type="journal article" date="2019" name="Sci. Rep.">
        <title>Orb-weaving spider Araneus ventricosus genome elucidates the spidroin gene catalogue.</title>
        <authorList>
            <person name="Kono N."/>
            <person name="Nakamura H."/>
            <person name="Ohtoshi R."/>
            <person name="Moran D.A.P."/>
            <person name="Shinohara A."/>
            <person name="Yoshida Y."/>
            <person name="Fujiwara M."/>
            <person name="Mori M."/>
            <person name="Tomita M."/>
            <person name="Arakawa K."/>
        </authorList>
    </citation>
    <scope>NUCLEOTIDE SEQUENCE [LARGE SCALE GENOMIC DNA]</scope>
</reference>
<sequence>MRNRATHTGGNLSKARSGYKSAFRSFITIFRCEELRGIVTRSPIRYHADSLLLKRTVKKRLGGREIRWYLNRSLKRISGHPKPAIDDELRQIKRSRIPKTELVLGSRFVPPNAVRHNARSFYYILYFLSRYMRLVYELIEA</sequence>
<organism evidence="1 2">
    <name type="scientific">Araneus ventricosus</name>
    <name type="common">Orbweaver spider</name>
    <name type="synonym">Epeira ventricosa</name>
    <dbReference type="NCBI Taxonomy" id="182803"/>
    <lineage>
        <taxon>Eukaryota</taxon>
        <taxon>Metazoa</taxon>
        <taxon>Ecdysozoa</taxon>
        <taxon>Arthropoda</taxon>
        <taxon>Chelicerata</taxon>
        <taxon>Arachnida</taxon>
        <taxon>Araneae</taxon>
        <taxon>Araneomorphae</taxon>
        <taxon>Entelegynae</taxon>
        <taxon>Araneoidea</taxon>
        <taxon>Araneidae</taxon>
        <taxon>Araneus</taxon>
    </lineage>
</organism>
<protein>
    <submittedName>
        <fullName evidence="1">Uncharacterized protein</fullName>
    </submittedName>
</protein>
<keyword evidence="2" id="KW-1185">Reference proteome</keyword>
<name>A0A4Y2HZN0_ARAVE</name>
<dbReference type="Proteomes" id="UP000499080">
    <property type="component" value="Unassembled WGS sequence"/>
</dbReference>